<accession>A0ACB1B3F4</accession>
<keyword evidence="2" id="KW-1185">Reference proteome</keyword>
<gene>
    <name evidence="1" type="ORF">MENTE1834_LOCUS45808</name>
</gene>
<protein>
    <submittedName>
        <fullName evidence="1">Uncharacterized protein</fullName>
    </submittedName>
</protein>
<reference evidence="1" key="1">
    <citation type="submission" date="2023-11" db="EMBL/GenBank/DDBJ databases">
        <authorList>
            <person name="Poullet M."/>
        </authorList>
    </citation>
    <scope>NUCLEOTIDE SEQUENCE</scope>
    <source>
        <strain evidence="1">E1834</strain>
    </source>
</reference>
<name>A0ACB1B3F4_MELEN</name>
<sequence length="68" mass="7549">MRLKKKKALLAATQTTEENKFGDNNLTEASTQVSAECEEVEEAAEEVMEVAATTASEEFLKGLFFENF</sequence>
<comment type="caution">
    <text evidence="1">The sequence shown here is derived from an EMBL/GenBank/DDBJ whole genome shotgun (WGS) entry which is preliminary data.</text>
</comment>
<dbReference type="EMBL" id="CAVMJV010000157">
    <property type="protein sequence ID" value="CAK5116412.1"/>
    <property type="molecule type" value="Genomic_DNA"/>
</dbReference>
<evidence type="ECO:0000313" key="2">
    <source>
        <dbReference type="Proteomes" id="UP001497535"/>
    </source>
</evidence>
<organism evidence="1 2">
    <name type="scientific">Meloidogyne enterolobii</name>
    <name type="common">Root-knot nematode worm</name>
    <name type="synonym">Meloidogyne mayaguensis</name>
    <dbReference type="NCBI Taxonomy" id="390850"/>
    <lineage>
        <taxon>Eukaryota</taxon>
        <taxon>Metazoa</taxon>
        <taxon>Ecdysozoa</taxon>
        <taxon>Nematoda</taxon>
        <taxon>Chromadorea</taxon>
        <taxon>Rhabditida</taxon>
        <taxon>Tylenchina</taxon>
        <taxon>Tylenchomorpha</taxon>
        <taxon>Tylenchoidea</taxon>
        <taxon>Meloidogynidae</taxon>
        <taxon>Meloidogyninae</taxon>
        <taxon>Meloidogyne</taxon>
    </lineage>
</organism>
<dbReference type="Proteomes" id="UP001497535">
    <property type="component" value="Unassembled WGS sequence"/>
</dbReference>
<evidence type="ECO:0000313" key="1">
    <source>
        <dbReference type="EMBL" id="CAK5116412.1"/>
    </source>
</evidence>
<proteinExistence type="predicted"/>